<accession>A0A3N6PIU0</accession>
<evidence type="ECO:0000256" key="1">
    <source>
        <dbReference type="SAM" id="MobiDB-lite"/>
    </source>
</evidence>
<evidence type="ECO:0000313" key="3">
    <source>
        <dbReference type="EMBL" id="RQH00870.1"/>
    </source>
</evidence>
<dbReference type="OrthoDB" id="170079at2157"/>
<keyword evidence="2" id="KW-1133">Transmembrane helix</keyword>
<proteinExistence type="predicted"/>
<name>A0A3N6PIU0_NATCH</name>
<feature type="transmembrane region" description="Helical" evidence="2">
    <location>
        <begin position="121"/>
        <end position="144"/>
    </location>
</feature>
<feature type="region of interest" description="Disordered" evidence="1">
    <location>
        <begin position="230"/>
        <end position="279"/>
    </location>
</feature>
<keyword evidence="2" id="KW-0812">Transmembrane</keyword>
<keyword evidence="2" id="KW-0472">Membrane</keyword>
<evidence type="ECO:0000256" key="2">
    <source>
        <dbReference type="SAM" id="Phobius"/>
    </source>
</evidence>
<feature type="transmembrane region" description="Helical" evidence="2">
    <location>
        <begin position="165"/>
        <end position="187"/>
    </location>
</feature>
<comment type="caution">
    <text evidence="3">The sequence shown here is derived from an EMBL/GenBank/DDBJ whole genome shotgun (WGS) entry which is preliminary data.</text>
</comment>
<dbReference type="AlphaFoldDB" id="A0A3N6PIU0"/>
<sequence>MVPDPASPPEDATSPSADSSGRGPFSRHVSRVADRFDDLLPFALVPVLLSVLEFDSVRRTVDQPPGWTSVNFEFAFPSPLLDLWRFVDPPDPSGSSGGVDVTVEVPFETVVLPLEAIEPTFAFVIGTAAIVYAAILGVVAAGYLGGIDRRLRGEPASIFEFVARYAARLILYNLAVFAALLVAVALLVVAPELLVFAFPAVVVLGYLFYAACSSSTTLAFSRDFGDRTGTRSRAARTSGSVSDTSSPPSCRRSSCRSSSAPARAASSWRSHSSRRSRSR</sequence>
<dbReference type="Proteomes" id="UP000281431">
    <property type="component" value="Unassembled WGS sequence"/>
</dbReference>
<dbReference type="EMBL" id="REFZ01000005">
    <property type="protein sequence ID" value="RQH00870.1"/>
    <property type="molecule type" value="Genomic_DNA"/>
</dbReference>
<feature type="compositionally biased region" description="Low complexity" evidence="1">
    <location>
        <begin position="231"/>
        <end position="270"/>
    </location>
</feature>
<evidence type="ECO:0000313" key="4">
    <source>
        <dbReference type="Proteomes" id="UP000281431"/>
    </source>
</evidence>
<feature type="region of interest" description="Disordered" evidence="1">
    <location>
        <begin position="1"/>
        <end position="25"/>
    </location>
</feature>
<feature type="transmembrane region" description="Helical" evidence="2">
    <location>
        <begin position="193"/>
        <end position="212"/>
    </location>
</feature>
<keyword evidence="4" id="KW-1185">Reference proteome</keyword>
<organism evidence="3 4">
    <name type="scientific">Natrarchaeobius chitinivorans</name>
    <dbReference type="NCBI Taxonomy" id="1679083"/>
    <lineage>
        <taxon>Archaea</taxon>
        <taxon>Methanobacteriati</taxon>
        <taxon>Methanobacteriota</taxon>
        <taxon>Stenosarchaea group</taxon>
        <taxon>Halobacteria</taxon>
        <taxon>Halobacteriales</taxon>
        <taxon>Natrialbaceae</taxon>
        <taxon>Natrarchaeobius</taxon>
    </lineage>
</organism>
<reference evidence="3 4" key="1">
    <citation type="submission" date="2018-10" db="EMBL/GenBank/DDBJ databases">
        <title>Natrarchaeobius chitinivorans gen. nov., sp. nov., and Natrarchaeobius haloalkaliphilus sp. nov., alkaliphilic, chitin-utilizing haloarchaea from hypersaline alkaline lakes.</title>
        <authorList>
            <person name="Sorokin D.Y."/>
            <person name="Elcheninov A.G."/>
            <person name="Kostrikina N.A."/>
            <person name="Bale N.J."/>
            <person name="Sinninghe Damste J.S."/>
            <person name="Khijniak T.V."/>
            <person name="Kublanov I.V."/>
            <person name="Toshchakov S.V."/>
        </authorList>
    </citation>
    <scope>NUCLEOTIDE SEQUENCE [LARGE SCALE GENOMIC DNA]</scope>
    <source>
        <strain evidence="3 4">AArcht7</strain>
    </source>
</reference>
<gene>
    <name evidence="3" type="ORF">EA472_09595</name>
</gene>
<protein>
    <submittedName>
        <fullName evidence="3">Uncharacterized protein</fullName>
    </submittedName>
</protein>